<evidence type="ECO:0000256" key="3">
    <source>
        <dbReference type="ARBA" id="ARBA00022552"/>
    </source>
</evidence>
<evidence type="ECO:0000256" key="4">
    <source>
        <dbReference type="ARBA" id="ARBA00022603"/>
    </source>
</evidence>
<sequence>MYSAARGGFSAILRQAAVAQRSHLSSANTKKIPRRRGEYLYGVAPCLAALHTGKRQIYNIFLKSAVGTRTSELKSTALSEVRRYAERRRMEIHYVSKETLERMSSKRPHQGIVLDVSPLSCRKMDLGDCRLEKDILSERLPVWLALDGIQDPMNFGAILRAAFFLGADRVITTARNCCSLSPVVSKASSGAMEMTTVFSISDMSGFLSTAQSHGWEVVGTCSPEAVDKLTPIPVQDVTHYRLRSPTMLVLGNEGYGVRKELSRSCTALLTIPPLRPLPPGFDSLNVGVAAGIILHCLQTSQQT</sequence>
<dbReference type="InterPro" id="IPR001537">
    <property type="entry name" value="SpoU_MeTrfase"/>
</dbReference>
<keyword evidence="4 11" id="KW-0489">Methyltransferase</keyword>
<keyword evidence="12" id="KW-1185">Reference proteome</keyword>
<feature type="domain" description="RNA 2-O ribose methyltransferase substrate binding" evidence="10">
    <location>
        <begin position="39"/>
        <end position="122"/>
    </location>
</feature>
<dbReference type="InterPro" id="IPR029028">
    <property type="entry name" value="Alpha/beta_knot_MTases"/>
</dbReference>
<dbReference type="PANTHER" id="PTHR46103:SF1">
    <property type="entry name" value="RRNA METHYLTRANSFERASE 1, MITOCHONDRIAL"/>
    <property type="match status" value="1"/>
</dbReference>
<reference evidence="11" key="1">
    <citation type="submission" date="2023-03" db="EMBL/GenBank/DDBJ databases">
        <authorList>
            <person name="Steffen K."/>
            <person name="Cardenas P."/>
        </authorList>
    </citation>
    <scope>NUCLEOTIDE SEQUENCE</scope>
</reference>
<gene>
    <name evidence="11" type="ORF">GBAR_LOCUS15755</name>
</gene>
<dbReference type="InterPro" id="IPR047182">
    <property type="entry name" value="MRM1"/>
</dbReference>
<dbReference type="SMART" id="SM00967">
    <property type="entry name" value="SpoU_sub_bind"/>
    <property type="match status" value="1"/>
</dbReference>
<dbReference type="Pfam" id="PF00588">
    <property type="entry name" value="SpoU_methylase"/>
    <property type="match status" value="1"/>
</dbReference>
<dbReference type="GO" id="GO:0005739">
    <property type="term" value="C:mitochondrion"/>
    <property type="evidence" value="ECO:0007669"/>
    <property type="project" value="UniProtKB-SubCell"/>
</dbReference>
<dbReference type="InterPro" id="IPR013123">
    <property type="entry name" value="SpoU_subst-bd"/>
</dbReference>
<dbReference type="SUPFAM" id="SSF55315">
    <property type="entry name" value="L30e-like"/>
    <property type="match status" value="1"/>
</dbReference>
<dbReference type="SUPFAM" id="SSF75217">
    <property type="entry name" value="alpha/beta knot"/>
    <property type="match status" value="1"/>
</dbReference>
<evidence type="ECO:0000256" key="6">
    <source>
        <dbReference type="ARBA" id="ARBA00022691"/>
    </source>
</evidence>
<name>A0AA35SDS5_GEOBA</name>
<dbReference type="InterPro" id="IPR029064">
    <property type="entry name" value="Ribosomal_eL30-like_sf"/>
</dbReference>
<evidence type="ECO:0000256" key="1">
    <source>
        <dbReference type="ARBA" id="ARBA00004173"/>
    </source>
</evidence>
<proteinExistence type="inferred from homology"/>
<dbReference type="Proteomes" id="UP001174909">
    <property type="component" value="Unassembled WGS sequence"/>
</dbReference>
<keyword evidence="3" id="KW-0698">rRNA processing</keyword>
<keyword evidence="7" id="KW-0809">Transit peptide</keyword>
<dbReference type="Gene3D" id="3.30.1330.30">
    <property type="match status" value="1"/>
</dbReference>
<evidence type="ECO:0000256" key="5">
    <source>
        <dbReference type="ARBA" id="ARBA00022679"/>
    </source>
</evidence>
<evidence type="ECO:0000256" key="7">
    <source>
        <dbReference type="ARBA" id="ARBA00022946"/>
    </source>
</evidence>
<dbReference type="InterPro" id="IPR029026">
    <property type="entry name" value="tRNA_m1G_MTases_N"/>
</dbReference>
<organism evidence="11 12">
    <name type="scientific">Geodia barretti</name>
    <name type="common">Barrett's horny sponge</name>
    <dbReference type="NCBI Taxonomy" id="519541"/>
    <lineage>
        <taxon>Eukaryota</taxon>
        <taxon>Metazoa</taxon>
        <taxon>Porifera</taxon>
        <taxon>Demospongiae</taxon>
        <taxon>Heteroscleromorpha</taxon>
        <taxon>Tetractinellida</taxon>
        <taxon>Astrophorina</taxon>
        <taxon>Geodiidae</taxon>
        <taxon>Geodia</taxon>
    </lineage>
</organism>
<comment type="subcellular location">
    <subcellularLocation>
        <location evidence="1">Mitochondrion</location>
    </subcellularLocation>
</comment>
<evidence type="ECO:0000313" key="11">
    <source>
        <dbReference type="EMBL" id="CAI8027604.1"/>
    </source>
</evidence>
<dbReference type="GO" id="GO:0003723">
    <property type="term" value="F:RNA binding"/>
    <property type="evidence" value="ECO:0007669"/>
    <property type="project" value="InterPro"/>
</dbReference>
<evidence type="ECO:0000256" key="2">
    <source>
        <dbReference type="ARBA" id="ARBA00007228"/>
    </source>
</evidence>
<dbReference type="GO" id="GO:0016435">
    <property type="term" value="F:rRNA (guanine) methyltransferase activity"/>
    <property type="evidence" value="ECO:0007669"/>
    <property type="project" value="TreeGrafter"/>
</dbReference>
<comment type="similarity">
    <text evidence="2">Belongs to the class IV-like SAM-binding methyltransferase superfamily. RNA methyltransferase TrmH family.</text>
</comment>
<keyword evidence="8" id="KW-0496">Mitochondrion</keyword>
<evidence type="ECO:0000313" key="12">
    <source>
        <dbReference type="Proteomes" id="UP001174909"/>
    </source>
</evidence>
<comment type="caution">
    <text evidence="11">The sequence shown here is derived from an EMBL/GenBank/DDBJ whole genome shotgun (WGS) entry which is preliminary data.</text>
</comment>
<dbReference type="EMBL" id="CASHTH010002288">
    <property type="protein sequence ID" value="CAI8027604.1"/>
    <property type="molecule type" value="Genomic_DNA"/>
</dbReference>
<dbReference type="Pfam" id="PF08032">
    <property type="entry name" value="SpoU_sub_bind"/>
    <property type="match status" value="1"/>
</dbReference>
<dbReference type="CDD" id="cd18105">
    <property type="entry name" value="SpoU-like_MRM1"/>
    <property type="match status" value="1"/>
</dbReference>
<protein>
    <recommendedName>
        <fullName evidence="9">rRNA methyltransferase 1, mitochondrial</fullName>
    </recommendedName>
</protein>
<dbReference type="InterPro" id="IPR047261">
    <property type="entry name" value="MRM1_MeTrfase_dom"/>
</dbReference>
<dbReference type="Gene3D" id="3.40.1280.10">
    <property type="match status" value="1"/>
</dbReference>
<dbReference type="PANTHER" id="PTHR46103">
    <property type="entry name" value="RRNA METHYLTRANSFERASE 1, MITOCHONDRIAL"/>
    <property type="match status" value="1"/>
</dbReference>
<keyword evidence="6" id="KW-0949">S-adenosyl-L-methionine</keyword>
<evidence type="ECO:0000256" key="9">
    <source>
        <dbReference type="ARBA" id="ARBA00034881"/>
    </source>
</evidence>
<evidence type="ECO:0000259" key="10">
    <source>
        <dbReference type="SMART" id="SM00967"/>
    </source>
</evidence>
<dbReference type="AlphaFoldDB" id="A0AA35SDS5"/>
<keyword evidence="5" id="KW-0808">Transferase</keyword>
<accession>A0AA35SDS5</accession>
<evidence type="ECO:0000256" key="8">
    <source>
        <dbReference type="ARBA" id="ARBA00023128"/>
    </source>
</evidence>